<evidence type="ECO:0000256" key="4">
    <source>
        <dbReference type="ARBA" id="ARBA00022692"/>
    </source>
</evidence>
<evidence type="ECO:0000256" key="7">
    <source>
        <dbReference type="ARBA" id="ARBA00022840"/>
    </source>
</evidence>
<dbReference type="Pfam" id="PF00664">
    <property type="entry name" value="ABC_membrane"/>
    <property type="match status" value="2"/>
</dbReference>
<name>A0AA39GVU9_9BILA</name>
<evidence type="ECO:0000256" key="11">
    <source>
        <dbReference type="SAM" id="Phobius"/>
    </source>
</evidence>
<feature type="domain" description="ABC transporter" evidence="12">
    <location>
        <begin position="381"/>
        <end position="617"/>
    </location>
</feature>
<dbReference type="Proteomes" id="UP001175271">
    <property type="component" value="Unassembled WGS sequence"/>
</dbReference>
<proteinExistence type="inferred from homology"/>
<feature type="transmembrane region" description="Helical" evidence="11">
    <location>
        <begin position="179"/>
        <end position="199"/>
    </location>
</feature>
<dbReference type="InterPro" id="IPR027417">
    <property type="entry name" value="P-loop_NTPase"/>
</dbReference>
<reference evidence="14" key="1">
    <citation type="submission" date="2023-06" db="EMBL/GenBank/DDBJ databases">
        <title>Genomic analysis of the entomopathogenic nematode Steinernema hermaphroditum.</title>
        <authorList>
            <person name="Schwarz E.M."/>
            <person name="Heppert J.K."/>
            <person name="Baniya A."/>
            <person name="Schwartz H.T."/>
            <person name="Tan C.-H."/>
            <person name="Antoshechkin I."/>
            <person name="Sternberg P.W."/>
            <person name="Goodrich-Blair H."/>
            <person name="Dillman A.R."/>
        </authorList>
    </citation>
    <scope>NUCLEOTIDE SEQUENCE</scope>
    <source>
        <strain evidence="14">PS9179</strain>
        <tissue evidence="14">Whole animal</tissue>
    </source>
</reference>
<feature type="transmembrane region" description="Helical" evidence="11">
    <location>
        <begin position="318"/>
        <end position="338"/>
    </location>
</feature>
<dbReference type="InterPro" id="IPR011527">
    <property type="entry name" value="ABC1_TM_dom"/>
</dbReference>
<dbReference type="GO" id="GO:0090374">
    <property type="term" value="P:oligopeptide export from mitochondrion"/>
    <property type="evidence" value="ECO:0007669"/>
    <property type="project" value="TreeGrafter"/>
</dbReference>
<dbReference type="Pfam" id="PF00005">
    <property type="entry name" value="ABC_tran"/>
    <property type="match status" value="2"/>
</dbReference>
<evidence type="ECO:0000256" key="6">
    <source>
        <dbReference type="ARBA" id="ARBA00022741"/>
    </source>
</evidence>
<dbReference type="GO" id="GO:0015421">
    <property type="term" value="F:ABC-type oligopeptide transporter activity"/>
    <property type="evidence" value="ECO:0007669"/>
    <property type="project" value="TreeGrafter"/>
</dbReference>
<dbReference type="InterPro" id="IPR017871">
    <property type="entry name" value="ABC_transporter-like_CS"/>
</dbReference>
<dbReference type="AlphaFoldDB" id="A0AA39GVU9"/>
<dbReference type="PROSITE" id="PS50929">
    <property type="entry name" value="ABC_TM1F"/>
    <property type="match status" value="2"/>
</dbReference>
<protein>
    <submittedName>
        <fullName evidence="14">Uncharacterized protein</fullName>
    </submittedName>
</protein>
<evidence type="ECO:0000259" key="12">
    <source>
        <dbReference type="PROSITE" id="PS50893"/>
    </source>
</evidence>
<accession>A0AA39GVU9</accession>
<keyword evidence="8 11" id="KW-1133">Transmembrane helix</keyword>
<feature type="domain" description="ABC transporter" evidence="12">
    <location>
        <begin position="1023"/>
        <end position="1259"/>
    </location>
</feature>
<gene>
    <name evidence="14" type="ORF">QR680_000208</name>
</gene>
<keyword evidence="6" id="KW-0547">Nucleotide-binding</keyword>
<evidence type="ECO:0000313" key="15">
    <source>
        <dbReference type="Proteomes" id="UP001175271"/>
    </source>
</evidence>
<feature type="transmembrane region" description="Helical" evidence="11">
    <location>
        <begin position="962"/>
        <end position="984"/>
    </location>
</feature>
<dbReference type="PANTHER" id="PTHR43394:SF27">
    <property type="entry name" value="ATP-DEPENDENT TRANSLOCASE ABCB1-LIKE"/>
    <property type="match status" value="1"/>
</dbReference>
<feature type="region of interest" description="Disordered" evidence="10">
    <location>
        <begin position="1"/>
        <end position="31"/>
    </location>
</feature>
<sequence length="1263" mass="140018">MTADSSEKKDILEVDRVEKKRDSEDEQSEDPPTVSFLAMYRYATKFDYLLLTVGVLFGATQGAFNAVSTVIFRHLTDALIRGEQQWNNGTFDYEEFYDGAMTAIYMYLYYGAGVFTLGFLSMSSWHTLCERQIHLIRNRYFAAVLRQNMGWFDKHESGTLTTQMSDGIDRIKDGIGDKMGVIITCMSNFIAGLVIAFVLSWRMTLVMLCFVPFMAGSMIGIGKVAGHMIKKELKEYGKAGAVAEEVIGGIRTVIAFNGQLGEIERYKKYLLKAVKSGTIKAVTVSGATALIQLFLFVSMGVAFWYGTTLVMKGDISPGTTFAVFWAVMGGTFALGQAAPQLAVIIGAKAAAATIFEVIDREPEIDSLDPKGRTLDKTQGTIEFKDVHFRYPTRPDVKILNGVSYRIEPGQSIALVGHSGCGKSTMIGLLLRYYEQESGSVTIDGVPVKDFNIQWLRNTVGVVSQEPVLFAATIAENLCLGKEGMSMADMVRVCQMANAHQFIMKLPEGYKTRIGEGGVQLSGGQKQRIAIARALARDPKILLLDEATSALDTESEHLVQVALDKASDGRTTISIAHRLSTIRNCDKIFVFDHGNIVECGSHDFLMKKGGVYRELVRAQEIEKAKDEGEEDNFPDMVPEMEKQRFNRERSRRSRRMTRSLTHTSNQVEEDCEELEEESEKEKVDPSGIWEIIKFARQEWVMLIVALIGAIIRGLTFPIFSIIYGQMFKTLTETSHKSELHGAVENAFYFAALGVSAGASTLVSGFLFGRAGETLTCRLRLKLFENIIKQDGEYFDSLDHSSGKLTTRLATDAPNIRAAIDQRLADVLQSISAMVAGISIAFYYGANMAPIGVATAVFLILAQTLVAQYLKFRGHKDTAEAEEPSRLATEAIENHKTVQYLTREHKFFDDFTNQMKSPHRRAIVRGIIQSFAFALSVSFIFFNFGCAYRFGVWLVSKRYSTPYTVFQVIEALNCASMSLLAFATYFPEYVRARLSAGLIFAMLKEQPKIDSLSKGGKQIKVSGDIRLDDLHFSYPTRPKQKIINGVTLDIPKGKTVALVGPSGCGKSTTIQLIERLYDPLHGSMRIDGEDIRQLNLPHLRSQVALVGQEPILFNYSIRDNIAYGLENVTDQQIMNAAKLANAHKFISEMPEGYRTPVGEKGGQLSGGQKQRIAIARAIIRNPKILLLDEATSALDTESEKLVQEALERASTGRTCVVIAHRLSSIQNSDLIIVMKDGQVVEKGNHQQLLALGGLYASLISKQNLN</sequence>
<feature type="domain" description="ABC transmembrane type-1" evidence="13">
    <location>
        <begin position="702"/>
        <end position="989"/>
    </location>
</feature>
<dbReference type="GO" id="GO:0005743">
    <property type="term" value="C:mitochondrial inner membrane"/>
    <property type="evidence" value="ECO:0007669"/>
    <property type="project" value="TreeGrafter"/>
</dbReference>
<dbReference type="SUPFAM" id="SSF52540">
    <property type="entry name" value="P-loop containing nucleoside triphosphate hydrolases"/>
    <property type="match status" value="2"/>
</dbReference>
<evidence type="ECO:0000256" key="2">
    <source>
        <dbReference type="ARBA" id="ARBA00007577"/>
    </source>
</evidence>
<dbReference type="EMBL" id="JAUCMV010000005">
    <property type="protein sequence ID" value="KAK0393429.1"/>
    <property type="molecule type" value="Genomic_DNA"/>
</dbReference>
<dbReference type="InterPro" id="IPR003439">
    <property type="entry name" value="ABC_transporter-like_ATP-bd"/>
</dbReference>
<evidence type="ECO:0000256" key="10">
    <source>
        <dbReference type="SAM" id="MobiDB-lite"/>
    </source>
</evidence>
<feature type="transmembrane region" description="Helical" evidence="11">
    <location>
        <begin position="48"/>
        <end position="72"/>
    </location>
</feature>
<keyword evidence="9 11" id="KW-0472">Membrane</keyword>
<dbReference type="PROSITE" id="PS00211">
    <property type="entry name" value="ABC_TRANSPORTER_1"/>
    <property type="match status" value="2"/>
</dbReference>
<dbReference type="CDD" id="cd18578">
    <property type="entry name" value="ABC_6TM_Pgp_ABCB1_D2_like"/>
    <property type="match status" value="1"/>
</dbReference>
<feature type="transmembrane region" description="Helical" evidence="11">
    <location>
        <begin position="825"/>
        <end position="843"/>
    </location>
</feature>
<keyword evidence="15" id="KW-1185">Reference proteome</keyword>
<comment type="similarity">
    <text evidence="2">Belongs to the ABC transporter superfamily. ABCB family. Multidrug resistance exporter (TC 3.A.1.201) subfamily.</text>
</comment>
<dbReference type="SMART" id="SM00382">
    <property type="entry name" value="AAA"/>
    <property type="match status" value="2"/>
</dbReference>
<dbReference type="GO" id="GO:0016887">
    <property type="term" value="F:ATP hydrolysis activity"/>
    <property type="evidence" value="ECO:0007669"/>
    <property type="project" value="InterPro"/>
</dbReference>
<feature type="domain" description="ABC transmembrane type-1" evidence="13">
    <location>
        <begin position="53"/>
        <end position="346"/>
    </location>
</feature>
<feature type="region of interest" description="Disordered" evidence="10">
    <location>
        <begin position="642"/>
        <end position="678"/>
    </location>
</feature>
<dbReference type="Gene3D" id="1.20.1560.10">
    <property type="entry name" value="ABC transporter type 1, transmembrane domain"/>
    <property type="match status" value="2"/>
</dbReference>
<keyword evidence="7" id="KW-0067">ATP-binding</keyword>
<feature type="compositionally biased region" description="Acidic residues" evidence="10">
    <location>
        <begin position="666"/>
        <end position="677"/>
    </location>
</feature>
<feature type="transmembrane region" description="Helical" evidence="11">
    <location>
        <begin position="205"/>
        <end position="225"/>
    </location>
</feature>
<dbReference type="FunFam" id="3.40.50.300:FF:000916">
    <property type="entry name" value="ABC transporter B family member 9"/>
    <property type="match status" value="2"/>
</dbReference>
<evidence type="ECO:0000256" key="8">
    <source>
        <dbReference type="ARBA" id="ARBA00022989"/>
    </source>
</evidence>
<dbReference type="CDD" id="cd03249">
    <property type="entry name" value="ABC_MTABC3_MDL1_MDL2"/>
    <property type="match status" value="2"/>
</dbReference>
<comment type="subcellular location">
    <subcellularLocation>
        <location evidence="1">Membrane</location>
        <topology evidence="1">Multi-pass membrane protein</topology>
    </subcellularLocation>
</comment>
<feature type="transmembrane region" description="Helical" evidence="11">
    <location>
        <begin position="920"/>
        <end position="942"/>
    </location>
</feature>
<feature type="transmembrane region" description="Helical" evidence="11">
    <location>
        <begin position="698"/>
        <end position="725"/>
    </location>
</feature>
<feature type="transmembrane region" description="Helical" evidence="11">
    <location>
        <begin position="281"/>
        <end position="306"/>
    </location>
</feature>
<keyword evidence="5" id="KW-0677">Repeat</keyword>
<evidence type="ECO:0000256" key="1">
    <source>
        <dbReference type="ARBA" id="ARBA00004141"/>
    </source>
</evidence>
<comment type="caution">
    <text evidence="14">The sequence shown here is derived from an EMBL/GenBank/DDBJ whole genome shotgun (WGS) entry which is preliminary data.</text>
</comment>
<dbReference type="GO" id="GO:0005524">
    <property type="term" value="F:ATP binding"/>
    <property type="evidence" value="ECO:0007669"/>
    <property type="project" value="UniProtKB-KW"/>
</dbReference>
<evidence type="ECO:0000313" key="14">
    <source>
        <dbReference type="EMBL" id="KAK0393429.1"/>
    </source>
</evidence>
<keyword evidence="4 11" id="KW-0812">Transmembrane</keyword>
<dbReference type="InterPro" id="IPR003593">
    <property type="entry name" value="AAA+_ATPase"/>
</dbReference>
<evidence type="ECO:0000256" key="3">
    <source>
        <dbReference type="ARBA" id="ARBA00022448"/>
    </source>
</evidence>
<organism evidence="14 15">
    <name type="scientific">Steinernema hermaphroditum</name>
    <dbReference type="NCBI Taxonomy" id="289476"/>
    <lineage>
        <taxon>Eukaryota</taxon>
        <taxon>Metazoa</taxon>
        <taxon>Ecdysozoa</taxon>
        <taxon>Nematoda</taxon>
        <taxon>Chromadorea</taxon>
        <taxon>Rhabditida</taxon>
        <taxon>Tylenchina</taxon>
        <taxon>Panagrolaimomorpha</taxon>
        <taxon>Strongyloidoidea</taxon>
        <taxon>Steinernematidae</taxon>
        <taxon>Steinernema</taxon>
    </lineage>
</organism>
<dbReference type="SUPFAM" id="SSF90123">
    <property type="entry name" value="ABC transporter transmembrane region"/>
    <property type="match status" value="2"/>
</dbReference>
<evidence type="ECO:0000256" key="5">
    <source>
        <dbReference type="ARBA" id="ARBA00022737"/>
    </source>
</evidence>
<evidence type="ECO:0000256" key="9">
    <source>
        <dbReference type="ARBA" id="ARBA00023136"/>
    </source>
</evidence>
<dbReference type="InterPro" id="IPR036640">
    <property type="entry name" value="ABC1_TM_sf"/>
</dbReference>
<dbReference type="PANTHER" id="PTHR43394">
    <property type="entry name" value="ATP-DEPENDENT PERMEASE MDL1, MITOCHONDRIAL"/>
    <property type="match status" value="1"/>
</dbReference>
<feature type="transmembrane region" description="Helical" evidence="11">
    <location>
        <begin position="107"/>
        <end position="129"/>
    </location>
</feature>
<feature type="transmembrane region" description="Helical" evidence="11">
    <location>
        <begin position="849"/>
        <end position="868"/>
    </location>
</feature>
<evidence type="ECO:0000259" key="13">
    <source>
        <dbReference type="PROSITE" id="PS50929"/>
    </source>
</evidence>
<dbReference type="InterPro" id="IPR039421">
    <property type="entry name" value="Type_1_exporter"/>
</dbReference>
<dbReference type="Gene3D" id="3.40.50.300">
    <property type="entry name" value="P-loop containing nucleotide triphosphate hydrolases"/>
    <property type="match status" value="2"/>
</dbReference>
<feature type="compositionally biased region" description="Basic and acidic residues" evidence="10">
    <location>
        <begin position="1"/>
        <end position="23"/>
    </location>
</feature>
<feature type="transmembrane region" description="Helical" evidence="11">
    <location>
        <begin position="745"/>
        <end position="766"/>
    </location>
</feature>
<dbReference type="CDD" id="cd18577">
    <property type="entry name" value="ABC_6TM_Pgp_ABCB1_D1_like"/>
    <property type="match status" value="1"/>
</dbReference>
<dbReference type="FunFam" id="1.20.1560.10:FF:000018">
    <property type="entry name" value="ATP-binding cassette subfamily B member 11"/>
    <property type="match status" value="1"/>
</dbReference>
<dbReference type="PROSITE" id="PS50893">
    <property type="entry name" value="ABC_TRANSPORTER_2"/>
    <property type="match status" value="2"/>
</dbReference>
<keyword evidence="3" id="KW-0813">Transport</keyword>